<dbReference type="STRING" id="28094.SAMN06295900_101339"/>
<name>A0A1X7CFU6_TRICW</name>
<dbReference type="RefSeq" id="WP_085223660.1">
    <property type="nucleotide sequence ID" value="NZ_BSQD01000001.1"/>
</dbReference>
<dbReference type="Proteomes" id="UP000192911">
    <property type="component" value="Unassembled WGS sequence"/>
</dbReference>
<organism evidence="1 2">
    <name type="scientific">Trinickia caryophylli</name>
    <name type="common">Paraburkholderia caryophylli</name>
    <dbReference type="NCBI Taxonomy" id="28094"/>
    <lineage>
        <taxon>Bacteria</taxon>
        <taxon>Pseudomonadati</taxon>
        <taxon>Pseudomonadota</taxon>
        <taxon>Betaproteobacteria</taxon>
        <taxon>Burkholderiales</taxon>
        <taxon>Burkholderiaceae</taxon>
        <taxon>Trinickia</taxon>
    </lineage>
</organism>
<sequence>MNGASIEYTEYSDGALSINTEDYFVLDEELIVFSPSKQAYFGIGGAARLVFDAMAEAQSPLTERDIRLNLGASRALTPTDIELIRDAIRVLLELGVLHEHAR</sequence>
<proteinExistence type="predicted"/>
<evidence type="ECO:0008006" key="3">
    <source>
        <dbReference type="Google" id="ProtNLM"/>
    </source>
</evidence>
<dbReference type="EMBL" id="FXAH01000001">
    <property type="protein sequence ID" value="SME95824.1"/>
    <property type="molecule type" value="Genomic_DNA"/>
</dbReference>
<gene>
    <name evidence="1" type="ORF">SAMN06295900_101339</name>
</gene>
<evidence type="ECO:0000313" key="1">
    <source>
        <dbReference type="EMBL" id="SME95824.1"/>
    </source>
</evidence>
<dbReference type="GeneID" id="95549185"/>
<keyword evidence="2" id="KW-1185">Reference proteome</keyword>
<dbReference type="AlphaFoldDB" id="A0A1X7CFU6"/>
<evidence type="ECO:0000313" key="2">
    <source>
        <dbReference type="Proteomes" id="UP000192911"/>
    </source>
</evidence>
<protein>
    <recommendedName>
        <fullName evidence="3">PqqD family protein, HPr-rel-A system</fullName>
    </recommendedName>
</protein>
<reference evidence="2" key="1">
    <citation type="submission" date="2017-04" db="EMBL/GenBank/DDBJ databases">
        <authorList>
            <person name="Varghese N."/>
            <person name="Submissions S."/>
        </authorList>
    </citation>
    <scope>NUCLEOTIDE SEQUENCE [LARGE SCALE GENOMIC DNA]</scope>
    <source>
        <strain evidence="2">Ballard 720</strain>
    </source>
</reference>
<accession>A0A1X7CFU6</accession>